<dbReference type="NCBIfam" id="TIGR01460">
    <property type="entry name" value="HAD-SF-IIA"/>
    <property type="match status" value="1"/>
</dbReference>
<comment type="caution">
    <text evidence="2">The sequence shown here is derived from an EMBL/GenBank/DDBJ whole genome shotgun (WGS) entry which is preliminary data.</text>
</comment>
<protein>
    <recommendedName>
        <fullName evidence="1">Acid sugar phosphatase</fullName>
        <ecNumber evidence="1">3.1.3.-</ecNumber>
    </recommendedName>
</protein>
<dbReference type="PIRSF" id="PIRSF000915">
    <property type="entry name" value="PGP-type_phosphatase"/>
    <property type="match status" value="1"/>
</dbReference>
<dbReference type="Pfam" id="PF13344">
    <property type="entry name" value="Hydrolase_6"/>
    <property type="match status" value="1"/>
</dbReference>
<dbReference type="RefSeq" id="WP_377468188.1">
    <property type="nucleotide sequence ID" value="NZ_JBHLWN010000014.1"/>
</dbReference>
<sequence length="261" mass="26899">MPAFILDLDGTLYSGSMPIPHAADFVALLRRKGLPYVLATNNSSRTPDDVAAHLRGFGIDAGPGDVLTSAQAAARWLQARGGVSRVHCVGEAGLRLALSEAGFELDEDGLGADAVVQGIDREFTYGKLERAVHALRAGAAYVLTNPDRLLPKDGMLTPGAGSLGAALEAASGVSPVVIGKPSPILLGYAVDKLGLAPDDVWVVGDNAATDIAGGFRSGYRTALVLTGLATRDNYREQLAAAGVSADVVADDLAELARLLGL</sequence>
<accession>A0ABV6DF27</accession>
<dbReference type="PANTHER" id="PTHR19288">
    <property type="entry name" value="4-NITROPHENYLPHOSPHATASE-RELATED"/>
    <property type="match status" value="1"/>
</dbReference>
<dbReference type="EMBL" id="JBHLWN010000014">
    <property type="protein sequence ID" value="MFC0211253.1"/>
    <property type="molecule type" value="Genomic_DNA"/>
</dbReference>
<comment type="function">
    <text evidence="1">Catalyzes the dephosphorylation of 2-6 carbon acid sugars in vitro.</text>
</comment>
<dbReference type="Pfam" id="PF13242">
    <property type="entry name" value="Hydrolase_like"/>
    <property type="match status" value="1"/>
</dbReference>
<dbReference type="InterPro" id="IPR006357">
    <property type="entry name" value="HAD-SF_hydro_IIA"/>
</dbReference>
<comment type="similarity">
    <text evidence="1">Belongs to the HAD-like hydrolase superfamily. NagD family.</text>
</comment>
<keyword evidence="1" id="KW-0479">Metal-binding</keyword>
<dbReference type="GO" id="GO:0016787">
    <property type="term" value="F:hydrolase activity"/>
    <property type="evidence" value="ECO:0007669"/>
    <property type="project" value="UniProtKB-KW"/>
</dbReference>
<evidence type="ECO:0000256" key="1">
    <source>
        <dbReference type="PIRNR" id="PIRNR000915"/>
    </source>
</evidence>
<evidence type="ECO:0000313" key="2">
    <source>
        <dbReference type="EMBL" id="MFC0211253.1"/>
    </source>
</evidence>
<keyword evidence="3" id="KW-1185">Reference proteome</keyword>
<dbReference type="Proteomes" id="UP001589776">
    <property type="component" value="Unassembled WGS sequence"/>
</dbReference>
<organism evidence="2 3">
    <name type="scientific">Paenibacillus chartarius</name>
    <dbReference type="NCBI Taxonomy" id="747481"/>
    <lineage>
        <taxon>Bacteria</taxon>
        <taxon>Bacillati</taxon>
        <taxon>Bacillota</taxon>
        <taxon>Bacilli</taxon>
        <taxon>Bacillales</taxon>
        <taxon>Paenibacillaceae</taxon>
        <taxon>Paenibacillus</taxon>
    </lineage>
</organism>
<comment type="cofactor">
    <cofactor evidence="1">
        <name>Mg(2+)</name>
        <dbReference type="ChEBI" id="CHEBI:18420"/>
    </cofactor>
</comment>
<name>A0ABV6DF27_9BACL</name>
<evidence type="ECO:0000313" key="3">
    <source>
        <dbReference type="Proteomes" id="UP001589776"/>
    </source>
</evidence>
<keyword evidence="1" id="KW-0460">Magnesium</keyword>
<reference evidence="2 3" key="1">
    <citation type="submission" date="2024-09" db="EMBL/GenBank/DDBJ databases">
        <authorList>
            <person name="Sun Q."/>
            <person name="Mori K."/>
        </authorList>
    </citation>
    <scope>NUCLEOTIDE SEQUENCE [LARGE SCALE GENOMIC DNA]</scope>
    <source>
        <strain evidence="2 3">CCM 7759</strain>
    </source>
</reference>
<dbReference type="InterPro" id="IPR036412">
    <property type="entry name" value="HAD-like_sf"/>
</dbReference>
<dbReference type="SUPFAM" id="SSF56784">
    <property type="entry name" value="HAD-like"/>
    <property type="match status" value="1"/>
</dbReference>
<proteinExistence type="inferred from homology"/>
<dbReference type="InterPro" id="IPR023214">
    <property type="entry name" value="HAD_sf"/>
</dbReference>
<dbReference type="PANTHER" id="PTHR19288:SF95">
    <property type="entry name" value="D-GLYCEROL 3-PHOSPHATE PHOSPHATASE"/>
    <property type="match status" value="1"/>
</dbReference>
<keyword evidence="2" id="KW-0378">Hydrolase</keyword>
<dbReference type="EC" id="3.1.3.-" evidence="1"/>
<dbReference type="Gene3D" id="3.40.50.1000">
    <property type="entry name" value="HAD superfamily/HAD-like"/>
    <property type="match status" value="2"/>
</dbReference>
<gene>
    <name evidence="2" type="ORF">ACFFK0_02115</name>
</gene>